<keyword evidence="3" id="KW-0804">Transcription</keyword>
<dbReference type="InterPro" id="IPR014284">
    <property type="entry name" value="RNA_pol_sigma-70_dom"/>
</dbReference>
<dbReference type="EMBL" id="UINC01001672">
    <property type="protein sequence ID" value="SUZ86255.1"/>
    <property type="molecule type" value="Genomic_DNA"/>
</dbReference>
<dbReference type="GO" id="GO:0006352">
    <property type="term" value="P:DNA-templated transcription initiation"/>
    <property type="evidence" value="ECO:0007669"/>
    <property type="project" value="InterPro"/>
</dbReference>
<keyword evidence="1" id="KW-0805">Transcription regulation</keyword>
<dbReference type="NCBIfam" id="TIGR02937">
    <property type="entry name" value="sigma70-ECF"/>
    <property type="match status" value="1"/>
</dbReference>
<dbReference type="InterPro" id="IPR013325">
    <property type="entry name" value="RNA_pol_sigma_r2"/>
</dbReference>
<sequence>MKDGDLVKRFQNGEEQAFDELVKKYYSTTHNLLIRLSGNSMDADDLCQETFIRVYRSLRKFKAQSQFSTWLYRIAVNVANSHHRKEKVRQLLSFGNDPETMAVDEPTEPRELDPEMWDAIHNLPQKQKMVLTLRIFQELP</sequence>
<evidence type="ECO:0000259" key="4">
    <source>
        <dbReference type="Pfam" id="PF04542"/>
    </source>
</evidence>
<feature type="non-terminal residue" evidence="5">
    <location>
        <position position="140"/>
    </location>
</feature>
<name>A0A381R3C8_9ZZZZ</name>
<dbReference type="PANTHER" id="PTHR43133">
    <property type="entry name" value="RNA POLYMERASE ECF-TYPE SIGMA FACTO"/>
    <property type="match status" value="1"/>
</dbReference>
<dbReference type="Gene3D" id="1.10.1740.10">
    <property type="match status" value="1"/>
</dbReference>
<dbReference type="Pfam" id="PF04542">
    <property type="entry name" value="Sigma70_r2"/>
    <property type="match status" value="1"/>
</dbReference>
<organism evidence="5">
    <name type="scientific">marine metagenome</name>
    <dbReference type="NCBI Taxonomy" id="408172"/>
    <lineage>
        <taxon>unclassified sequences</taxon>
        <taxon>metagenomes</taxon>
        <taxon>ecological metagenomes</taxon>
    </lineage>
</organism>
<feature type="domain" description="RNA polymerase sigma-70 region 2" evidence="4">
    <location>
        <begin position="21"/>
        <end position="87"/>
    </location>
</feature>
<evidence type="ECO:0000256" key="3">
    <source>
        <dbReference type="ARBA" id="ARBA00023163"/>
    </source>
</evidence>
<dbReference type="InterPro" id="IPR007627">
    <property type="entry name" value="RNA_pol_sigma70_r2"/>
</dbReference>
<accession>A0A381R3C8</accession>
<dbReference type="SUPFAM" id="SSF88946">
    <property type="entry name" value="Sigma2 domain of RNA polymerase sigma factors"/>
    <property type="match status" value="1"/>
</dbReference>
<keyword evidence="2" id="KW-0731">Sigma factor</keyword>
<evidence type="ECO:0000256" key="1">
    <source>
        <dbReference type="ARBA" id="ARBA00023015"/>
    </source>
</evidence>
<dbReference type="GO" id="GO:0016987">
    <property type="term" value="F:sigma factor activity"/>
    <property type="evidence" value="ECO:0007669"/>
    <property type="project" value="UniProtKB-KW"/>
</dbReference>
<evidence type="ECO:0000256" key="2">
    <source>
        <dbReference type="ARBA" id="ARBA00023082"/>
    </source>
</evidence>
<proteinExistence type="predicted"/>
<protein>
    <recommendedName>
        <fullName evidence="4">RNA polymerase sigma-70 region 2 domain-containing protein</fullName>
    </recommendedName>
</protein>
<reference evidence="5" key="1">
    <citation type="submission" date="2018-05" db="EMBL/GenBank/DDBJ databases">
        <authorList>
            <person name="Lanie J.A."/>
            <person name="Ng W.-L."/>
            <person name="Kazmierczak K.M."/>
            <person name="Andrzejewski T.M."/>
            <person name="Davidsen T.M."/>
            <person name="Wayne K.J."/>
            <person name="Tettelin H."/>
            <person name="Glass J.I."/>
            <person name="Rusch D."/>
            <person name="Podicherti R."/>
            <person name="Tsui H.-C.T."/>
            <person name="Winkler M.E."/>
        </authorList>
    </citation>
    <scope>NUCLEOTIDE SEQUENCE</scope>
</reference>
<gene>
    <name evidence="5" type="ORF">METZ01_LOCUS39109</name>
</gene>
<dbReference type="InterPro" id="IPR039425">
    <property type="entry name" value="RNA_pol_sigma-70-like"/>
</dbReference>
<dbReference type="AlphaFoldDB" id="A0A381R3C8"/>
<evidence type="ECO:0000313" key="5">
    <source>
        <dbReference type="EMBL" id="SUZ86255.1"/>
    </source>
</evidence>
<dbReference type="PANTHER" id="PTHR43133:SF51">
    <property type="entry name" value="RNA POLYMERASE SIGMA FACTOR"/>
    <property type="match status" value="1"/>
</dbReference>